<proteinExistence type="inferred from homology"/>
<feature type="transmembrane region" description="Helical" evidence="8">
    <location>
        <begin position="476"/>
        <end position="495"/>
    </location>
</feature>
<reference evidence="10" key="1">
    <citation type="journal article" date="2020" name="Stud. Mycol.">
        <title>101 Dothideomycetes genomes: a test case for predicting lifestyles and emergence of pathogens.</title>
        <authorList>
            <person name="Haridas S."/>
            <person name="Albert R."/>
            <person name="Binder M."/>
            <person name="Bloem J."/>
            <person name="Labutti K."/>
            <person name="Salamov A."/>
            <person name="Andreopoulos B."/>
            <person name="Baker S."/>
            <person name="Barry K."/>
            <person name="Bills G."/>
            <person name="Bluhm B."/>
            <person name="Cannon C."/>
            <person name="Castanera R."/>
            <person name="Culley D."/>
            <person name="Daum C."/>
            <person name="Ezra D."/>
            <person name="Gonzalez J."/>
            <person name="Henrissat B."/>
            <person name="Kuo A."/>
            <person name="Liang C."/>
            <person name="Lipzen A."/>
            <person name="Lutzoni F."/>
            <person name="Magnuson J."/>
            <person name="Mondo S."/>
            <person name="Nolan M."/>
            <person name="Ohm R."/>
            <person name="Pangilinan J."/>
            <person name="Park H.-J."/>
            <person name="Ramirez L."/>
            <person name="Alfaro M."/>
            <person name="Sun H."/>
            <person name="Tritt A."/>
            <person name="Yoshinaga Y."/>
            <person name="Zwiers L.-H."/>
            <person name="Turgeon B."/>
            <person name="Goodwin S."/>
            <person name="Spatafora J."/>
            <person name="Crous P."/>
            <person name="Grigoriev I."/>
        </authorList>
    </citation>
    <scope>NUCLEOTIDE SEQUENCE</scope>
    <source>
        <strain evidence="10">CBS 175.79</strain>
    </source>
</reference>
<feature type="transmembrane region" description="Helical" evidence="8">
    <location>
        <begin position="340"/>
        <end position="361"/>
    </location>
</feature>
<feature type="transmembrane region" description="Helical" evidence="8">
    <location>
        <begin position="175"/>
        <end position="195"/>
    </location>
</feature>
<dbReference type="OrthoDB" id="6612291at2759"/>
<dbReference type="PANTHER" id="PTHR48022:SF61">
    <property type="entry name" value="HIGH AFFINITY GLUCOSE TRANSPORTER RGT2"/>
    <property type="match status" value="1"/>
</dbReference>
<dbReference type="Pfam" id="PF00083">
    <property type="entry name" value="Sugar_tr"/>
    <property type="match status" value="1"/>
</dbReference>
<evidence type="ECO:0000256" key="5">
    <source>
        <dbReference type="ARBA" id="ARBA00022989"/>
    </source>
</evidence>
<comment type="subcellular location">
    <subcellularLocation>
        <location evidence="1">Membrane</location>
        <topology evidence="1">Multi-pass membrane protein</topology>
    </subcellularLocation>
</comment>
<evidence type="ECO:0000256" key="1">
    <source>
        <dbReference type="ARBA" id="ARBA00004141"/>
    </source>
</evidence>
<dbReference type="InterPro" id="IPR005828">
    <property type="entry name" value="MFS_sugar_transport-like"/>
</dbReference>
<comment type="similarity">
    <text evidence="2 7">Belongs to the major facilitator superfamily. Sugar transporter (TC 2.A.1.1) family.</text>
</comment>
<dbReference type="InterPro" id="IPR003663">
    <property type="entry name" value="Sugar/inositol_transpt"/>
</dbReference>
<dbReference type="GeneID" id="54290246"/>
<feature type="transmembrane region" description="Helical" evidence="8">
    <location>
        <begin position="404"/>
        <end position="428"/>
    </location>
</feature>
<dbReference type="FunFam" id="1.20.1250.20:FF:000180">
    <property type="entry name" value="MFS monosaccharide transporter"/>
    <property type="match status" value="1"/>
</dbReference>
<feature type="transmembrane region" description="Helical" evidence="8">
    <location>
        <begin position="21"/>
        <end position="41"/>
    </location>
</feature>
<evidence type="ECO:0000313" key="10">
    <source>
        <dbReference type="EMBL" id="KAF2009098.1"/>
    </source>
</evidence>
<dbReference type="AlphaFoldDB" id="A0A6A5X822"/>
<keyword evidence="5 8" id="KW-1133">Transmembrane helix</keyword>
<dbReference type="InterPro" id="IPR020846">
    <property type="entry name" value="MFS_dom"/>
</dbReference>
<dbReference type="PROSITE" id="PS00216">
    <property type="entry name" value="SUGAR_TRANSPORT_1"/>
    <property type="match status" value="2"/>
</dbReference>
<feature type="transmembrane region" description="Helical" evidence="8">
    <location>
        <begin position="114"/>
        <end position="133"/>
    </location>
</feature>
<dbReference type="PROSITE" id="PS00217">
    <property type="entry name" value="SUGAR_TRANSPORT_2"/>
    <property type="match status" value="1"/>
</dbReference>
<keyword evidence="6 8" id="KW-0472">Membrane</keyword>
<sequence>MPAGVLPTQGTSDLSRIEAPVTFKAYLICAFAAFGGIFFGYDIGWMSGVLGMPYYIEMYTGLKYDWELMKPADPDIEFSLSAHDKSLMTSILSLGTFLGAIVAGDCADFIGRRLTIIAGCIIFCGGCVLQVASTDQLVLMVMGRLIAGLGVGFNSAVVILYMAEIAPRKVRGALVAGYQMCITIGLLLANCVVYATQNRNDTGSYRIPVAIQFLWAIILAVGLFLLPESPRYCVKKGRIDQATKALSTLRGQPVESEYIKGELAEIIANLEIEMHLIPDQGYLQSWVACFKGSWRKPSSNIRRTILGMGVQMTQQLAGVNFIFYFGTTFFQQLKTIDNPFFISLITSLVNVVATPISFWTIERFGRRVLLIYGAIGMALMQWVIAAIGISAGRAEAHNPAAVKAMIAIICLDIFVFAATWGPAAWVVVGEAFPLPIRSRGVALSTASCWLWNLVIATITPYLVGTDSSSANLGPKVFFIWGAFCVLLFLFAYFLVPEMKGLSLEQVDQMLEEVTPRKSAGWVPTTTFAAEVGMVEKNVVQHEEIEEPHTPRST</sequence>
<evidence type="ECO:0000256" key="7">
    <source>
        <dbReference type="RuleBase" id="RU003346"/>
    </source>
</evidence>
<dbReference type="EMBL" id="ML978080">
    <property type="protein sequence ID" value="KAF2009098.1"/>
    <property type="molecule type" value="Genomic_DNA"/>
</dbReference>
<keyword evidence="4 8" id="KW-0812">Transmembrane</keyword>
<dbReference type="GO" id="GO:0016020">
    <property type="term" value="C:membrane"/>
    <property type="evidence" value="ECO:0007669"/>
    <property type="project" value="UniProtKB-SubCell"/>
</dbReference>
<dbReference type="InterPro" id="IPR036259">
    <property type="entry name" value="MFS_trans_sf"/>
</dbReference>
<dbReference type="PRINTS" id="PR00171">
    <property type="entry name" value="SUGRTRNSPORT"/>
</dbReference>
<dbReference type="Gene3D" id="1.20.1250.20">
    <property type="entry name" value="MFS general substrate transporter like domains"/>
    <property type="match status" value="1"/>
</dbReference>
<dbReference type="InterPro" id="IPR050360">
    <property type="entry name" value="MFS_Sugar_Transporters"/>
</dbReference>
<dbReference type="CDD" id="cd17356">
    <property type="entry name" value="MFS_HXT"/>
    <property type="match status" value="1"/>
</dbReference>
<keyword evidence="11" id="KW-1185">Reference proteome</keyword>
<evidence type="ECO:0000313" key="11">
    <source>
        <dbReference type="Proteomes" id="UP000799778"/>
    </source>
</evidence>
<feature type="transmembrane region" description="Helical" evidence="8">
    <location>
        <begin position="368"/>
        <end position="392"/>
    </location>
</feature>
<feature type="transmembrane region" description="Helical" evidence="8">
    <location>
        <begin position="440"/>
        <end position="464"/>
    </location>
</feature>
<dbReference type="GO" id="GO:0005351">
    <property type="term" value="F:carbohydrate:proton symporter activity"/>
    <property type="evidence" value="ECO:0007669"/>
    <property type="project" value="TreeGrafter"/>
</dbReference>
<evidence type="ECO:0000259" key="9">
    <source>
        <dbReference type="PROSITE" id="PS50850"/>
    </source>
</evidence>
<evidence type="ECO:0000256" key="6">
    <source>
        <dbReference type="ARBA" id="ARBA00023136"/>
    </source>
</evidence>
<feature type="domain" description="Major facilitator superfamily (MFS) profile" evidence="9">
    <location>
        <begin position="28"/>
        <end position="499"/>
    </location>
</feature>
<dbReference type="Proteomes" id="UP000799778">
    <property type="component" value="Unassembled WGS sequence"/>
</dbReference>
<protein>
    <submittedName>
        <fullName evidence="10">General substrate transporter</fullName>
    </submittedName>
</protein>
<organism evidence="10 11">
    <name type="scientific">Aaosphaeria arxii CBS 175.79</name>
    <dbReference type="NCBI Taxonomy" id="1450172"/>
    <lineage>
        <taxon>Eukaryota</taxon>
        <taxon>Fungi</taxon>
        <taxon>Dikarya</taxon>
        <taxon>Ascomycota</taxon>
        <taxon>Pezizomycotina</taxon>
        <taxon>Dothideomycetes</taxon>
        <taxon>Pleosporomycetidae</taxon>
        <taxon>Pleosporales</taxon>
        <taxon>Pleosporales incertae sedis</taxon>
        <taxon>Aaosphaeria</taxon>
    </lineage>
</organism>
<dbReference type="SUPFAM" id="SSF103473">
    <property type="entry name" value="MFS general substrate transporter"/>
    <property type="match status" value="1"/>
</dbReference>
<feature type="transmembrane region" description="Helical" evidence="8">
    <location>
        <begin position="305"/>
        <end position="325"/>
    </location>
</feature>
<evidence type="ECO:0000256" key="2">
    <source>
        <dbReference type="ARBA" id="ARBA00010992"/>
    </source>
</evidence>
<dbReference type="InterPro" id="IPR005829">
    <property type="entry name" value="Sugar_transporter_CS"/>
</dbReference>
<dbReference type="PANTHER" id="PTHR48022">
    <property type="entry name" value="PLASTIDIC GLUCOSE TRANSPORTER 4"/>
    <property type="match status" value="1"/>
</dbReference>
<evidence type="ECO:0000256" key="4">
    <source>
        <dbReference type="ARBA" id="ARBA00022692"/>
    </source>
</evidence>
<evidence type="ECO:0000256" key="8">
    <source>
        <dbReference type="SAM" id="Phobius"/>
    </source>
</evidence>
<accession>A0A6A5X822</accession>
<keyword evidence="3 7" id="KW-0813">Transport</keyword>
<feature type="transmembrane region" description="Helical" evidence="8">
    <location>
        <begin position="87"/>
        <end position="107"/>
    </location>
</feature>
<dbReference type="NCBIfam" id="TIGR00879">
    <property type="entry name" value="SP"/>
    <property type="match status" value="1"/>
</dbReference>
<dbReference type="RefSeq" id="XP_033377437.1">
    <property type="nucleotide sequence ID" value="XM_033532849.1"/>
</dbReference>
<feature type="transmembrane region" description="Helical" evidence="8">
    <location>
        <begin position="145"/>
        <end position="163"/>
    </location>
</feature>
<name>A0A6A5X822_9PLEO</name>
<evidence type="ECO:0000256" key="3">
    <source>
        <dbReference type="ARBA" id="ARBA00022448"/>
    </source>
</evidence>
<dbReference type="PROSITE" id="PS50850">
    <property type="entry name" value="MFS"/>
    <property type="match status" value="1"/>
</dbReference>
<feature type="transmembrane region" description="Helical" evidence="8">
    <location>
        <begin position="207"/>
        <end position="226"/>
    </location>
</feature>
<gene>
    <name evidence="10" type="ORF">BU24DRAFT_474560</name>
</gene>